<dbReference type="Pfam" id="PF00005">
    <property type="entry name" value="ABC_tran"/>
    <property type="match status" value="1"/>
</dbReference>
<comment type="caution">
    <text evidence="6">The sequence shown here is derived from an EMBL/GenBank/DDBJ whole genome shotgun (WGS) entry which is preliminary data.</text>
</comment>
<dbReference type="InterPro" id="IPR003439">
    <property type="entry name" value="ABC_transporter-like_ATP-bd"/>
</dbReference>
<dbReference type="GO" id="GO:0005524">
    <property type="term" value="F:ATP binding"/>
    <property type="evidence" value="ECO:0007669"/>
    <property type="project" value="UniProtKB-KW"/>
</dbReference>
<protein>
    <submittedName>
        <fullName evidence="6">ABC transporter ATP-binding protein</fullName>
    </submittedName>
</protein>
<evidence type="ECO:0000256" key="3">
    <source>
        <dbReference type="ARBA" id="ARBA00022741"/>
    </source>
</evidence>
<dbReference type="Gene3D" id="3.40.50.300">
    <property type="entry name" value="P-loop containing nucleotide triphosphate hydrolases"/>
    <property type="match status" value="1"/>
</dbReference>
<dbReference type="PANTHER" id="PTHR42711">
    <property type="entry name" value="ABC TRANSPORTER ATP-BINDING PROTEIN"/>
    <property type="match status" value="1"/>
</dbReference>
<evidence type="ECO:0000259" key="5">
    <source>
        <dbReference type="PROSITE" id="PS50893"/>
    </source>
</evidence>
<evidence type="ECO:0000313" key="6">
    <source>
        <dbReference type="EMBL" id="MBH1942316.1"/>
    </source>
</evidence>
<dbReference type="PANTHER" id="PTHR42711:SF5">
    <property type="entry name" value="ABC TRANSPORTER ATP-BINDING PROTEIN NATA"/>
    <property type="match status" value="1"/>
</dbReference>
<gene>
    <name evidence="6" type="ORF">I5677_15550</name>
</gene>
<reference evidence="6" key="1">
    <citation type="submission" date="2020-12" db="EMBL/GenBank/DDBJ databases">
        <title>M. sibirica DSM 26468T genome.</title>
        <authorList>
            <person name="Thieme N."/>
            <person name="Rettenmaier R."/>
            <person name="Zverlov V."/>
            <person name="Liebl W."/>
        </authorList>
    </citation>
    <scope>NUCLEOTIDE SEQUENCE</scope>
    <source>
        <strain evidence="6">DSM 26468</strain>
    </source>
</reference>
<dbReference type="GO" id="GO:0016887">
    <property type="term" value="F:ATP hydrolysis activity"/>
    <property type="evidence" value="ECO:0007669"/>
    <property type="project" value="InterPro"/>
</dbReference>
<proteinExistence type="inferred from homology"/>
<dbReference type="Proteomes" id="UP000623269">
    <property type="component" value="Unassembled WGS sequence"/>
</dbReference>
<dbReference type="PROSITE" id="PS00211">
    <property type="entry name" value="ABC_TRANSPORTER_1"/>
    <property type="match status" value="1"/>
</dbReference>
<keyword evidence="3" id="KW-0547">Nucleotide-binding</keyword>
<sequence>MNPVVKVEGLRKRYGDKTAVEDLNIEIAKGEIFGLLGHNGAGKTTTIECILGTKSMNAGTVEILGLDPRKQRKQLFERVGVQFQQSNYQDKIKVKEVCEITHSLYKKAVDFRELLVTFGMAELENSMVSELSGGERQKLSVIQALIPDPELVFLDELTTGLDSKARREVWKYLSKLKEKGLTILLTSHYMDEVKALCDRVCILKNGKVIAMDTIEALTKQSPYEDFEEVYLWLTGEEDE</sequence>
<keyword evidence="7" id="KW-1185">Reference proteome</keyword>
<dbReference type="AlphaFoldDB" id="A0A8J7HC07"/>
<dbReference type="SMART" id="SM00382">
    <property type="entry name" value="AAA"/>
    <property type="match status" value="1"/>
</dbReference>
<name>A0A8J7HC07_9FIRM</name>
<dbReference type="InterPro" id="IPR027417">
    <property type="entry name" value="P-loop_NTPase"/>
</dbReference>
<dbReference type="InterPro" id="IPR017871">
    <property type="entry name" value="ABC_transporter-like_CS"/>
</dbReference>
<dbReference type="EMBL" id="JAEAGR010000020">
    <property type="protein sequence ID" value="MBH1942316.1"/>
    <property type="molecule type" value="Genomic_DNA"/>
</dbReference>
<keyword evidence="4 6" id="KW-0067">ATP-binding</keyword>
<feature type="domain" description="ABC transporter" evidence="5">
    <location>
        <begin position="5"/>
        <end position="230"/>
    </location>
</feature>
<evidence type="ECO:0000256" key="1">
    <source>
        <dbReference type="ARBA" id="ARBA00005417"/>
    </source>
</evidence>
<keyword evidence="2" id="KW-0813">Transport</keyword>
<accession>A0A8J7HC07</accession>
<evidence type="ECO:0000313" key="7">
    <source>
        <dbReference type="Proteomes" id="UP000623269"/>
    </source>
</evidence>
<evidence type="ECO:0000256" key="4">
    <source>
        <dbReference type="ARBA" id="ARBA00022840"/>
    </source>
</evidence>
<comment type="similarity">
    <text evidence="1">Belongs to the ABC transporter superfamily.</text>
</comment>
<dbReference type="RefSeq" id="WP_197662570.1">
    <property type="nucleotide sequence ID" value="NZ_JAEAGR010000020.1"/>
</dbReference>
<dbReference type="PROSITE" id="PS50893">
    <property type="entry name" value="ABC_TRANSPORTER_2"/>
    <property type="match status" value="1"/>
</dbReference>
<dbReference type="CDD" id="cd03230">
    <property type="entry name" value="ABC_DR_subfamily_A"/>
    <property type="match status" value="1"/>
</dbReference>
<evidence type="ECO:0000256" key="2">
    <source>
        <dbReference type="ARBA" id="ARBA00022448"/>
    </source>
</evidence>
<dbReference type="InterPro" id="IPR003593">
    <property type="entry name" value="AAA+_ATPase"/>
</dbReference>
<dbReference type="InterPro" id="IPR050763">
    <property type="entry name" value="ABC_transporter_ATP-binding"/>
</dbReference>
<organism evidence="6 7">
    <name type="scientific">Mobilitalea sibirica</name>
    <dbReference type="NCBI Taxonomy" id="1462919"/>
    <lineage>
        <taxon>Bacteria</taxon>
        <taxon>Bacillati</taxon>
        <taxon>Bacillota</taxon>
        <taxon>Clostridia</taxon>
        <taxon>Lachnospirales</taxon>
        <taxon>Lachnospiraceae</taxon>
        <taxon>Mobilitalea</taxon>
    </lineage>
</organism>
<dbReference type="SUPFAM" id="SSF52540">
    <property type="entry name" value="P-loop containing nucleoside triphosphate hydrolases"/>
    <property type="match status" value="1"/>
</dbReference>